<proteinExistence type="predicted"/>
<organism evidence="6 7">
    <name type="scientific">Pieris brassicae</name>
    <name type="common">White butterfly</name>
    <name type="synonym">Large white butterfly</name>
    <dbReference type="NCBI Taxonomy" id="7116"/>
    <lineage>
        <taxon>Eukaryota</taxon>
        <taxon>Metazoa</taxon>
        <taxon>Ecdysozoa</taxon>
        <taxon>Arthropoda</taxon>
        <taxon>Hexapoda</taxon>
        <taxon>Insecta</taxon>
        <taxon>Pterygota</taxon>
        <taxon>Neoptera</taxon>
        <taxon>Endopterygota</taxon>
        <taxon>Lepidoptera</taxon>
        <taxon>Glossata</taxon>
        <taxon>Ditrysia</taxon>
        <taxon>Papilionoidea</taxon>
        <taxon>Pieridae</taxon>
        <taxon>Pierinae</taxon>
        <taxon>Pieris</taxon>
    </lineage>
</organism>
<dbReference type="GO" id="GO:0022857">
    <property type="term" value="F:transmembrane transporter activity"/>
    <property type="evidence" value="ECO:0007669"/>
    <property type="project" value="InterPro"/>
</dbReference>
<feature type="transmembrane region" description="Helical" evidence="5">
    <location>
        <begin position="268"/>
        <end position="291"/>
    </location>
</feature>
<sequence length="346" mass="38608">MTPNGNNKRELNQPWIFLSRQVLVSSGVWAHFFMFGLCMGTPTIYISQIRRDANSTDVITEEMSSWLSSTPMYSSVPNLFVVVAVSAYYGPTKAFLTICITSALGFLIMYFSTSVIGVLAGEMVLGALIASDGVVCLRVLTEYISPRYRGSFLVIKSASFAWGMLIANLMGTFFDWKSISLLGCALAVYAFLSGLLWPESPYWLASKQKYTVCRDSHNWLKGRSTESVRELESLIALHDNFVQSKTQNRKHAVMQMIKACYSKALYKAFGYVILLLCLHQFSVSLCGNIIMATVIKILPLLFASMGPHGAFMFYGSSSVFFVILITYLVPETKDKSIIEMDALLRN</sequence>
<dbReference type="AlphaFoldDB" id="A0A9P0X3X7"/>
<name>A0A9P0X3X7_PIEBR</name>
<evidence type="ECO:0000256" key="1">
    <source>
        <dbReference type="ARBA" id="ARBA00004370"/>
    </source>
</evidence>
<dbReference type="Gene3D" id="1.20.1250.20">
    <property type="entry name" value="MFS general substrate transporter like domains"/>
    <property type="match status" value="2"/>
</dbReference>
<dbReference type="InterPro" id="IPR005828">
    <property type="entry name" value="MFS_sugar_transport-like"/>
</dbReference>
<reference evidence="6" key="1">
    <citation type="submission" date="2022-05" db="EMBL/GenBank/DDBJ databases">
        <authorList>
            <person name="Okamura Y."/>
        </authorList>
    </citation>
    <scope>NUCLEOTIDE SEQUENCE</scope>
</reference>
<evidence type="ECO:0000256" key="3">
    <source>
        <dbReference type="ARBA" id="ARBA00022989"/>
    </source>
</evidence>
<dbReference type="PANTHER" id="PTHR48021">
    <property type="match status" value="1"/>
</dbReference>
<feature type="transmembrane region" description="Helical" evidence="5">
    <location>
        <begin position="311"/>
        <end position="330"/>
    </location>
</feature>
<keyword evidence="2 5" id="KW-0812">Transmembrane</keyword>
<keyword evidence="7" id="KW-1185">Reference proteome</keyword>
<evidence type="ECO:0000256" key="2">
    <source>
        <dbReference type="ARBA" id="ARBA00022692"/>
    </source>
</evidence>
<comment type="subcellular location">
    <subcellularLocation>
        <location evidence="1">Membrane</location>
    </subcellularLocation>
</comment>
<accession>A0A9P0X3X7</accession>
<feature type="transmembrane region" description="Helical" evidence="5">
    <location>
        <begin position="118"/>
        <end position="140"/>
    </location>
</feature>
<dbReference type="InterPro" id="IPR036259">
    <property type="entry name" value="MFS_trans_sf"/>
</dbReference>
<dbReference type="InterPro" id="IPR050549">
    <property type="entry name" value="MFS_Trehalose_Transporter"/>
</dbReference>
<keyword evidence="3 5" id="KW-1133">Transmembrane helix</keyword>
<dbReference type="SUPFAM" id="SSF103473">
    <property type="entry name" value="MFS general substrate transporter"/>
    <property type="match status" value="1"/>
</dbReference>
<feature type="transmembrane region" description="Helical" evidence="5">
    <location>
        <begin position="179"/>
        <end position="197"/>
    </location>
</feature>
<evidence type="ECO:0000313" key="6">
    <source>
        <dbReference type="EMBL" id="CAH3996009.1"/>
    </source>
</evidence>
<feature type="transmembrane region" description="Helical" evidence="5">
    <location>
        <begin position="94"/>
        <end position="112"/>
    </location>
</feature>
<gene>
    <name evidence="6" type="ORF">PIBRA_LOCUS2359</name>
</gene>
<feature type="transmembrane region" description="Helical" evidence="5">
    <location>
        <begin position="21"/>
        <end position="46"/>
    </location>
</feature>
<dbReference type="Pfam" id="PF00083">
    <property type="entry name" value="Sugar_tr"/>
    <property type="match status" value="1"/>
</dbReference>
<protein>
    <recommendedName>
        <fullName evidence="8">Major facilitator superfamily (MFS) profile domain-containing protein</fullName>
    </recommendedName>
</protein>
<keyword evidence="4 5" id="KW-0472">Membrane</keyword>
<dbReference type="GO" id="GO:0016020">
    <property type="term" value="C:membrane"/>
    <property type="evidence" value="ECO:0007669"/>
    <property type="project" value="UniProtKB-SubCell"/>
</dbReference>
<evidence type="ECO:0000256" key="4">
    <source>
        <dbReference type="ARBA" id="ARBA00023136"/>
    </source>
</evidence>
<evidence type="ECO:0000256" key="5">
    <source>
        <dbReference type="SAM" id="Phobius"/>
    </source>
</evidence>
<evidence type="ECO:0000313" key="7">
    <source>
        <dbReference type="Proteomes" id="UP001152562"/>
    </source>
</evidence>
<evidence type="ECO:0008006" key="8">
    <source>
        <dbReference type="Google" id="ProtNLM"/>
    </source>
</evidence>
<comment type="caution">
    <text evidence="6">The sequence shown here is derived from an EMBL/GenBank/DDBJ whole genome shotgun (WGS) entry which is preliminary data.</text>
</comment>
<dbReference type="Proteomes" id="UP001152562">
    <property type="component" value="Unassembled WGS sequence"/>
</dbReference>
<feature type="transmembrane region" description="Helical" evidence="5">
    <location>
        <begin position="152"/>
        <end position="173"/>
    </location>
</feature>
<dbReference type="EMBL" id="CALOZG010000003">
    <property type="protein sequence ID" value="CAH3996009.1"/>
    <property type="molecule type" value="Genomic_DNA"/>
</dbReference>
<dbReference type="PANTHER" id="PTHR48021:SF68">
    <property type="entry name" value="MAJOR FACILITATOR SUPERFAMILY (MFS) PROFILE DOMAIN-CONTAINING PROTEIN"/>
    <property type="match status" value="1"/>
</dbReference>